<dbReference type="SMART" id="SM01163">
    <property type="entry name" value="DUF1785"/>
    <property type="match status" value="1"/>
</dbReference>
<dbReference type="Gene3D" id="2.170.260.10">
    <property type="entry name" value="paz domain"/>
    <property type="match status" value="1"/>
</dbReference>
<comment type="caution">
    <text evidence="2">The sequence shown here is derived from an EMBL/GenBank/DDBJ whole genome shotgun (WGS) entry which is preliminary data.</text>
</comment>
<dbReference type="OrthoDB" id="10252740at2759"/>
<dbReference type="SUPFAM" id="SSF101690">
    <property type="entry name" value="PAZ domain"/>
    <property type="match status" value="1"/>
</dbReference>
<feature type="domain" description="PAZ" evidence="1">
    <location>
        <begin position="125"/>
        <end position="229"/>
    </location>
</feature>
<dbReference type="SMART" id="SM00949">
    <property type="entry name" value="PAZ"/>
    <property type="match status" value="1"/>
</dbReference>
<name>A0A9W8AKC0_9FUNG</name>
<dbReference type="InterPro" id="IPR036085">
    <property type="entry name" value="PAZ_dom_sf"/>
</dbReference>
<protein>
    <recommendedName>
        <fullName evidence="1">PAZ domain-containing protein</fullName>
    </recommendedName>
</protein>
<evidence type="ECO:0000259" key="1">
    <source>
        <dbReference type="PROSITE" id="PS50821"/>
    </source>
</evidence>
<dbReference type="Pfam" id="PF16488">
    <property type="entry name" value="ArgoL2"/>
    <property type="match status" value="1"/>
</dbReference>
<organism evidence="2 3">
    <name type="scientific">Dispira parvispora</name>
    <dbReference type="NCBI Taxonomy" id="1520584"/>
    <lineage>
        <taxon>Eukaryota</taxon>
        <taxon>Fungi</taxon>
        <taxon>Fungi incertae sedis</taxon>
        <taxon>Zoopagomycota</taxon>
        <taxon>Kickxellomycotina</taxon>
        <taxon>Dimargaritomycetes</taxon>
        <taxon>Dimargaritales</taxon>
        <taxon>Dimargaritaceae</taxon>
        <taxon>Dispira</taxon>
    </lineage>
</organism>
<dbReference type="CDD" id="cd02846">
    <property type="entry name" value="PAZ_argonaute_like"/>
    <property type="match status" value="1"/>
</dbReference>
<accession>A0A9W8AKC0</accession>
<evidence type="ECO:0000313" key="3">
    <source>
        <dbReference type="Proteomes" id="UP001150925"/>
    </source>
</evidence>
<reference evidence="2" key="1">
    <citation type="submission" date="2022-07" db="EMBL/GenBank/DDBJ databases">
        <title>Phylogenomic reconstructions and comparative analyses of Kickxellomycotina fungi.</title>
        <authorList>
            <person name="Reynolds N.K."/>
            <person name="Stajich J.E."/>
            <person name="Barry K."/>
            <person name="Grigoriev I.V."/>
            <person name="Crous P."/>
            <person name="Smith M.E."/>
        </authorList>
    </citation>
    <scope>NUCLEOTIDE SEQUENCE</scope>
    <source>
        <strain evidence="2">RSA 1196</strain>
    </source>
</reference>
<dbReference type="GO" id="GO:0003723">
    <property type="term" value="F:RNA binding"/>
    <property type="evidence" value="ECO:0007669"/>
    <property type="project" value="InterPro"/>
</dbReference>
<dbReference type="Gene3D" id="3.40.50.2300">
    <property type="match status" value="1"/>
</dbReference>
<dbReference type="AlphaFoldDB" id="A0A9W8AKC0"/>
<dbReference type="InterPro" id="IPR014811">
    <property type="entry name" value="ArgoL1"/>
</dbReference>
<keyword evidence="3" id="KW-1185">Reference proteome</keyword>
<dbReference type="PROSITE" id="PS50821">
    <property type="entry name" value="PAZ"/>
    <property type="match status" value="1"/>
</dbReference>
<feature type="non-terminal residue" evidence="2">
    <location>
        <position position="408"/>
    </location>
</feature>
<dbReference type="Pfam" id="PF08699">
    <property type="entry name" value="ArgoL1"/>
    <property type="match status" value="1"/>
</dbReference>
<dbReference type="InterPro" id="IPR003100">
    <property type="entry name" value="PAZ_dom"/>
</dbReference>
<proteinExistence type="predicted"/>
<evidence type="ECO:0000313" key="2">
    <source>
        <dbReference type="EMBL" id="KAJ1949922.1"/>
    </source>
</evidence>
<dbReference type="Pfam" id="PF02170">
    <property type="entry name" value="PAZ"/>
    <property type="match status" value="1"/>
</dbReference>
<dbReference type="Proteomes" id="UP001150925">
    <property type="component" value="Unassembled WGS sequence"/>
</dbReference>
<sequence>MLSGKPAQAHQVSISLADVINTAELHQYIHGRLPWSPTVLNATKALDTVVNHWASTHHYSVGRSIFTGGDARSLSYGLDIWFGLFLSVRPVMGQLILNVDSSAHVFYAPGNALELAGGLANRNIPTKDIRADGLNWSMQTRLSTFFDGAVICMKLPNGGERRYTLKRIVFKTPATVTFERKHPDGTSDVCTVAQYFQETYGVTLNYPDAPCAETRGGQVLPLELCEMVPGSRYGNKLSDYDTSAMIKQTCVRPFERFQNIQAKSRDILSLNNNPYLQEFGMSIDNRFSTTNARVLPMPELKYKQSVNGRVTDQLVVPTGGSWNMMKKRVNRSSFVKDIGIMVMSRSNNASSMIQSFTENLRKQMGFLGIGYNGNQSPRTMYSNSLHDIAPTLQSLHREMQGQRGKNDS</sequence>
<dbReference type="PANTHER" id="PTHR22891">
    <property type="entry name" value="EUKARYOTIC TRANSLATION INITIATION FACTOR 2C"/>
    <property type="match status" value="1"/>
</dbReference>
<dbReference type="InterPro" id="IPR032472">
    <property type="entry name" value="ArgoL2"/>
</dbReference>
<dbReference type="EMBL" id="JANBPY010003873">
    <property type="protein sequence ID" value="KAJ1949922.1"/>
    <property type="molecule type" value="Genomic_DNA"/>
</dbReference>
<gene>
    <name evidence="2" type="ORF">IWQ62_006656</name>
</gene>